<protein>
    <submittedName>
        <fullName evidence="3">Uncharacterized protein</fullName>
    </submittedName>
</protein>
<sequence length="444" mass="50019">MWWYRTYHRPVWDALHGQLDQVLTEPPEHGPAGVVRTAVWEGDAVARAMAGDHAVRLAAPEVLPLLRHWTTARSSKPSERWLKTARALLTGEAAALVRELLAMVAAHREGPVAQVTDDGQEWSKTVFLAGLKATRKELRQALPAERFRLERALIEERLWRWRDVTEFFLDHPVTGLYARDLVWQILQGAAGLPVRAETGWELTDPLGRRIQPHPDTPVRLWHPIREAAGDVRAWRDFLLERGVRQPFKQAFREIYLLTPAEERTRTHSRRFAGHVLRYGQAKALLNQRGWTDLSIGHWDYECGGDQGEAVKELSGWRARWGMYVVADPHADGWGTASFCAAEELRFHPVDTPGFRGGEGAPLTERFLRVCGELRTYKIHLGSGNILMEPNDAYLCVVPGRDHAAGEVFLPFEEGGGMLSVILSKAFLLAADTAITDPSITRQLV</sequence>
<dbReference type="InterPro" id="IPR025406">
    <property type="entry name" value="DUF4132"/>
</dbReference>
<reference evidence="3 4" key="1">
    <citation type="submission" date="2018-01" db="EMBL/GenBank/DDBJ databases">
        <title>Draft genome sequence of Nonomuraea sp. KC333.</title>
        <authorList>
            <person name="Sahin N."/>
            <person name="Saygin H."/>
            <person name="Ay H."/>
        </authorList>
    </citation>
    <scope>NUCLEOTIDE SEQUENCE [LARGE SCALE GENOMIC DNA]</scope>
    <source>
        <strain evidence="3 4">KC333</strain>
    </source>
</reference>
<dbReference type="AlphaFoldDB" id="A0A2W2EWQ2"/>
<name>A0A2W2EWQ2_9ACTN</name>
<feature type="domain" description="DUF4132" evidence="1">
    <location>
        <begin position="129"/>
        <end position="290"/>
    </location>
</feature>
<evidence type="ECO:0000313" key="4">
    <source>
        <dbReference type="Proteomes" id="UP000249304"/>
    </source>
</evidence>
<dbReference type="InterPro" id="IPR056639">
    <property type="entry name" value="DUF7737"/>
</dbReference>
<dbReference type="Proteomes" id="UP000249304">
    <property type="component" value="Unassembled WGS sequence"/>
</dbReference>
<evidence type="ECO:0000259" key="2">
    <source>
        <dbReference type="Pfam" id="PF24879"/>
    </source>
</evidence>
<gene>
    <name evidence="3" type="ORF">C1J01_08450</name>
</gene>
<dbReference type="Pfam" id="PF13569">
    <property type="entry name" value="DUF4132"/>
    <property type="match status" value="1"/>
</dbReference>
<dbReference type="OrthoDB" id="9763697at2"/>
<comment type="caution">
    <text evidence="3">The sequence shown here is derived from an EMBL/GenBank/DDBJ whole genome shotgun (WGS) entry which is preliminary data.</text>
</comment>
<feature type="domain" description="DUF7737" evidence="2">
    <location>
        <begin position="360"/>
        <end position="443"/>
    </location>
</feature>
<accession>A0A2W2EWQ2</accession>
<dbReference type="EMBL" id="POUD01000023">
    <property type="protein sequence ID" value="PZG20695.1"/>
    <property type="molecule type" value="Genomic_DNA"/>
</dbReference>
<organism evidence="3 4">
    <name type="scientific">Nonomuraea aridisoli</name>
    <dbReference type="NCBI Taxonomy" id="2070368"/>
    <lineage>
        <taxon>Bacteria</taxon>
        <taxon>Bacillati</taxon>
        <taxon>Actinomycetota</taxon>
        <taxon>Actinomycetes</taxon>
        <taxon>Streptosporangiales</taxon>
        <taxon>Streptosporangiaceae</taxon>
        <taxon>Nonomuraea</taxon>
    </lineage>
</organism>
<evidence type="ECO:0000313" key="3">
    <source>
        <dbReference type="EMBL" id="PZG20695.1"/>
    </source>
</evidence>
<proteinExistence type="predicted"/>
<dbReference type="RefSeq" id="WP_111177810.1">
    <property type="nucleotide sequence ID" value="NZ_POUD01000023.1"/>
</dbReference>
<dbReference type="Pfam" id="PF24879">
    <property type="entry name" value="DUF7737"/>
    <property type="match status" value="1"/>
</dbReference>
<evidence type="ECO:0000259" key="1">
    <source>
        <dbReference type="Pfam" id="PF13569"/>
    </source>
</evidence>
<keyword evidence="4" id="KW-1185">Reference proteome</keyword>